<gene>
    <name evidence="3" type="ORF">JS533_009195</name>
</gene>
<protein>
    <submittedName>
        <fullName evidence="3">ATP-binding protein</fullName>
    </submittedName>
</protein>
<evidence type="ECO:0000259" key="2">
    <source>
        <dbReference type="Pfam" id="PF13191"/>
    </source>
</evidence>
<sequence>MAKTNKTKQNPFKPGAGYTPPLLIGRDNDIDDFVEGLDNGPGAPSRLMRVTGARGIGKTVLLSKFAEIASARGWEVIRESASEGLGARLVAQLQPPSQGKHDFTLSPSINVAGLFGGSIGTYHYESAQQMPLTLTSALRDRISRLEKHDAGLLIEIDEAQAVDKNDMIAIANAAQAMNVENRDYALVFAGLPSMSSKWLNNDATTFMRRAEPHALRDVPLEAVSAAFADTFGETGMILAEDPLKAATEATFGYPFMIQLVGYYIWSQARRNHPDDPVISVEDTQTGIRKALTRLGETVHGPELDGLSSVDRTYLLAMAQDDGPSSTSVIAERLGKGVNYAGNYRARLLDAQVIENKGYGKVDFAIPYLREYLREHAAFYRMSAESND</sequence>
<organism evidence="3 4">
    <name type="scientific">Bifidobacterium amazonense</name>
    <dbReference type="NCBI Taxonomy" id="2809027"/>
    <lineage>
        <taxon>Bacteria</taxon>
        <taxon>Bacillati</taxon>
        <taxon>Actinomycetota</taxon>
        <taxon>Actinomycetes</taxon>
        <taxon>Bifidobacteriales</taxon>
        <taxon>Bifidobacteriaceae</taxon>
        <taxon>Bifidobacterium</taxon>
    </lineage>
</organism>
<keyword evidence="3" id="KW-0547">Nucleotide-binding</keyword>
<name>A0ABS9VWE3_9BIFI</name>
<comment type="caution">
    <text evidence="3">The sequence shown here is derived from an EMBL/GenBank/DDBJ whole genome shotgun (WGS) entry which is preliminary data.</text>
</comment>
<dbReference type="Pfam" id="PF13191">
    <property type="entry name" value="AAA_16"/>
    <property type="match status" value="1"/>
</dbReference>
<dbReference type="Gene3D" id="3.40.50.300">
    <property type="entry name" value="P-loop containing nucleotide triphosphate hydrolases"/>
    <property type="match status" value="1"/>
</dbReference>
<dbReference type="EMBL" id="JAFEJT020000039">
    <property type="protein sequence ID" value="MCH9276438.1"/>
    <property type="molecule type" value="Genomic_DNA"/>
</dbReference>
<dbReference type="GO" id="GO:0005524">
    <property type="term" value="F:ATP binding"/>
    <property type="evidence" value="ECO:0007669"/>
    <property type="project" value="UniProtKB-KW"/>
</dbReference>
<dbReference type="InterPro" id="IPR027417">
    <property type="entry name" value="P-loop_NTPase"/>
</dbReference>
<dbReference type="Proteomes" id="UP000710815">
    <property type="component" value="Unassembled WGS sequence"/>
</dbReference>
<evidence type="ECO:0000313" key="4">
    <source>
        <dbReference type="Proteomes" id="UP000710815"/>
    </source>
</evidence>
<keyword evidence="4" id="KW-1185">Reference proteome</keyword>
<keyword evidence="3" id="KW-0067">ATP-binding</keyword>
<evidence type="ECO:0000313" key="3">
    <source>
        <dbReference type="EMBL" id="MCH9276438.1"/>
    </source>
</evidence>
<proteinExistence type="predicted"/>
<reference evidence="3 4" key="2">
    <citation type="journal article" date="2021" name="Syst. Appl. Microbiol.">
        <title>Phylogenetic classification of ten novel species belonging to the genus Bifidobacterium comprising B. phasiani sp. nov., B. pongonis sp. nov., B. saguinibicoloris sp. nov., B. colobi sp. nov., B. simiiventris sp. nov., B. santillanense sp. nov., B. miconis sp. nov., B. amazonense sp. nov., B. pluvialisilvae sp. nov., and B. miconisargentati sp. nov.</title>
        <authorList>
            <person name="Lugli G.A."/>
            <person name="Calvete-Torre I."/>
            <person name="Alessandri G."/>
            <person name="Milani C."/>
            <person name="Turroni F."/>
            <person name="Laiolo P."/>
            <person name="Ossiprandi M.C."/>
            <person name="Margolles A."/>
            <person name="Ruiz L."/>
            <person name="Ventura M."/>
        </authorList>
    </citation>
    <scope>NUCLEOTIDE SEQUENCE [LARGE SCALE GENOMIC DNA]</scope>
    <source>
        <strain evidence="3 4">MA1</strain>
    </source>
</reference>
<accession>A0ABS9VWE3</accession>
<reference evidence="3 4" key="1">
    <citation type="journal article" date="2021" name="Environ. Microbiol.">
        <title>Genetic insights into the dark matter of the mammalian gut microbiota through targeted genome reconstruction.</title>
        <authorList>
            <person name="Lugli G.A."/>
            <person name="Alessandri G."/>
            <person name="Milani C."/>
            <person name="Viappiani A."/>
            <person name="Fontana F."/>
            <person name="Tarracchini C."/>
            <person name="Mancabelli L."/>
            <person name="Argentini C."/>
            <person name="Ruiz L."/>
            <person name="Margolles A."/>
            <person name="van Sinderen D."/>
            <person name="Turroni F."/>
            <person name="Ventura M."/>
        </authorList>
    </citation>
    <scope>NUCLEOTIDE SEQUENCE [LARGE SCALE GENOMIC DNA]</scope>
    <source>
        <strain evidence="3 4">MA1</strain>
    </source>
</reference>
<dbReference type="SUPFAM" id="SSF52540">
    <property type="entry name" value="P-loop containing nucleoside triphosphate hydrolases"/>
    <property type="match status" value="1"/>
</dbReference>
<dbReference type="RefSeq" id="WP_241514121.1">
    <property type="nucleotide sequence ID" value="NZ_JAFEJT020000039.1"/>
</dbReference>
<evidence type="ECO:0000256" key="1">
    <source>
        <dbReference type="SAM" id="MobiDB-lite"/>
    </source>
</evidence>
<feature type="region of interest" description="Disordered" evidence="1">
    <location>
        <begin position="1"/>
        <end position="21"/>
    </location>
</feature>
<feature type="domain" description="Orc1-like AAA ATPase" evidence="2">
    <location>
        <begin position="23"/>
        <end position="177"/>
    </location>
</feature>
<dbReference type="InterPro" id="IPR041664">
    <property type="entry name" value="AAA_16"/>
</dbReference>